<proteinExistence type="predicted"/>
<organism evidence="2 3">
    <name type="scientific">Musa troglodytarum</name>
    <name type="common">fe'i banana</name>
    <dbReference type="NCBI Taxonomy" id="320322"/>
    <lineage>
        <taxon>Eukaryota</taxon>
        <taxon>Viridiplantae</taxon>
        <taxon>Streptophyta</taxon>
        <taxon>Embryophyta</taxon>
        <taxon>Tracheophyta</taxon>
        <taxon>Spermatophyta</taxon>
        <taxon>Magnoliopsida</taxon>
        <taxon>Liliopsida</taxon>
        <taxon>Zingiberales</taxon>
        <taxon>Musaceae</taxon>
        <taxon>Musa</taxon>
    </lineage>
</organism>
<protein>
    <submittedName>
        <fullName evidence="2">Uncharacterized protein</fullName>
    </submittedName>
</protein>
<feature type="compositionally biased region" description="Polar residues" evidence="1">
    <location>
        <begin position="1"/>
        <end position="13"/>
    </location>
</feature>
<evidence type="ECO:0000313" key="3">
    <source>
        <dbReference type="Proteomes" id="UP001055439"/>
    </source>
</evidence>
<accession>A0A9E7HYE9</accession>
<dbReference type="AlphaFoldDB" id="A0A9E7HYE9"/>
<keyword evidence="3" id="KW-1185">Reference proteome</keyword>
<sequence length="49" mass="5446">MRPSSSKLSTQIKGRSRPGCASMYPCDSCHAKILHSGSLWRTQYGGRFD</sequence>
<name>A0A9E7HYE9_9LILI</name>
<evidence type="ECO:0000256" key="1">
    <source>
        <dbReference type="SAM" id="MobiDB-lite"/>
    </source>
</evidence>
<feature type="region of interest" description="Disordered" evidence="1">
    <location>
        <begin position="1"/>
        <end position="21"/>
    </location>
</feature>
<dbReference type="Proteomes" id="UP001055439">
    <property type="component" value="Chromosome 8"/>
</dbReference>
<dbReference type="EMBL" id="CP097510">
    <property type="protein sequence ID" value="URE41986.1"/>
    <property type="molecule type" value="Genomic_DNA"/>
</dbReference>
<reference evidence="2" key="1">
    <citation type="submission" date="2022-05" db="EMBL/GenBank/DDBJ databases">
        <title>The Musa troglodytarum L. genome provides insights into the mechanism of non-climacteric behaviour and enrichment of carotenoids.</title>
        <authorList>
            <person name="Wang J."/>
        </authorList>
    </citation>
    <scope>NUCLEOTIDE SEQUENCE</scope>
    <source>
        <tissue evidence="2">Leaf</tissue>
    </source>
</reference>
<gene>
    <name evidence="2" type="ORF">MUK42_17101</name>
</gene>
<evidence type="ECO:0000313" key="2">
    <source>
        <dbReference type="EMBL" id="URE41986.1"/>
    </source>
</evidence>